<keyword evidence="3" id="KW-0804">Transcription</keyword>
<dbReference type="OrthoDB" id="4506434at2759"/>
<dbReference type="RefSeq" id="XP_056481469.1">
    <property type="nucleotide sequence ID" value="XM_056637962.1"/>
</dbReference>
<evidence type="ECO:0000256" key="1">
    <source>
        <dbReference type="ARBA" id="ARBA00004123"/>
    </source>
</evidence>
<proteinExistence type="predicted"/>
<protein>
    <recommendedName>
        <fullName evidence="7">Transcription factor domain-containing protein</fullName>
    </recommendedName>
</protein>
<dbReference type="PANTHER" id="PTHR31001">
    <property type="entry name" value="UNCHARACTERIZED TRANSCRIPTIONAL REGULATORY PROTEIN"/>
    <property type="match status" value="1"/>
</dbReference>
<keyword evidence="2" id="KW-0805">Transcription regulation</keyword>
<dbReference type="PANTHER" id="PTHR31001:SF90">
    <property type="entry name" value="CENTROMERE DNA-BINDING PROTEIN COMPLEX CBF3 SUBUNIT B"/>
    <property type="match status" value="1"/>
</dbReference>
<dbReference type="CDD" id="cd12148">
    <property type="entry name" value="fungal_TF_MHR"/>
    <property type="match status" value="1"/>
</dbReference>
<dbReference type="EMBL" id="JAPZBU010000012">
    <property type="protein sequence ID" value="KAJ5376439.1"/>
    <property type="molecule type" value="Genomic_DNA"/>
</dbReference>
<evidence type="ECO:0008006" key="7">
    <source>
        <dbReference type="Google" id="ProtNLM"/>
    </source>
</evidence>
<name>A0A9W9SF37_9EURO</name>
<evidence type="ECO:0000313" key="5">
    <source>
        <dbReference type="EMBL" id="KAJ5376439.1"/>
    </source>
</evidence>
<keyword evidence="4" id="KW-0539">Nucleus</keyword>
<dbReference type="Proteomes" id="UP001147747">
    <property type="component" value="Unassembled WGS sequence"/>
</dbReference>
<accession>A0A9W9SF37</accession>
<reference evidence="5" key="2">
    <citation type="journal article" date="2023" name="IMA Fungus">
        <title>Comparative genomic study of the Penicillium genus elucidates a diverse pangenome and 15 lateral gene transfer events.</title>
        <authorList>
            <person name="Petersen C."/>
            <person name="Sorensen T."/>
            <person name="Nielsen M.R."/>
            <person name="Sondergaard T.E."/>
            <person name="Sorensen J.L."/>
            <person name="Fitzpatrick D.A."/>
            <person name="Frisvad J.C."/>
            <person name="Nielsen K.L."/>
        </authorList>
    </citation>
    <scope>NUCLEOTIDE SEQUENCE</scope>
    <source>
        <strain evidence="5">IBT 29677</strain>
    </source>
</reference>
<organism evidence="5 6">
    <name type="scientific">Penicillium cosmopolitanum</name>
    <dbReference type="NCBI Taxonomy" id="1131564"/>
    <lineage>
        <taxon>Eukaryota</taxon>
        <taxon>Fungi</taxon>
        <taxon>Dikarya</taxon>
        <taxon>Ascomycota</taxon>
        <taxon>Pezizomycotina</taxon>
        <taxon>Eurotiomycetes</taxon>
        <taxon>Eurotiomycetidae</taxon>
        <taxon>Eurotiales</taxon>
        <taxon>Aspergillaceae</taxon>
        <taxon>Penicillium</taxon>
    </lineage>
</organism>
<dbReference type="AlphaFoldDB" id="A0A9W9SF37"/>
<evidence type="ECO:0000313" key="6">
    <source>
        <dbReference type="Proteomes" id="UP001147747"/>
    </source>
</evidence>
<evidence type="ECO:0000256" key="4">
    <source>
        <dbReference type="ARBA" id="ARBA00023242"/>
    </source>
</evidence>
<sequence>MAVKKPRNINDADLVDNGYRTEFPLSQSTEMSYFLQRIRMAEIARRTVDESQTAVDSSGPEDSTHLMKLDFQLDQFIHDIPFFFNLDNYEDNPESTSAGIFVHAYLLNLVIHTQRCKLHLRYLTSGPNKSPMYATSREICLKSARQLIRAESQLERAQHPIVLIRLRLSAIRYGVFLACIALLMDAYINGSGSLQDEINHGDVAEALRILEGARSHSWAAQNLSDSLNQVLAKYRAQNPEFENQSVQDISTPFTPSGAPYVSSATAMESMTTQLAPRSSQPPVVSTAMGGGGMMPPISSGQLPGSVEQSQFDSQMAQNLEELIFSDVLQWDYSFPSVQSASFF</sequence>
<reference evidence="5" key="1">
    <citation type="submission" date="2022-12" db="EMBL/GenBank/DDBJ databases">
        <authorList>
            <person name="Petersen C."/>
        </authorList>
    </citation>
    <scope>NUCLEOTIDE SEQUENCE</scope>
    <source>
        <strain evidence="5">IBT 29677</strain>
    </source>
</reference>
<keyword evidence="6" id="KW-1185">Reference proteome</keyword>
<dbReference type="InterPro" id="IPR050613">
    <property type="entry name" value="Sec_Metabolite_Reg"/>
</dbReference>
<evidence type="ECO:0000256" key="3">
    <source>
        <dbReference type="ARBA" id="ARBA00023163"/>
    </source>
</evidence>
<comment type="subcellular location">
    <subcellularLocation>
        <location evidence="1">Nucleus</location>
    </subcellularLocation>
</comment>
<dbReference type="GO" id="GO:0005634">
    <property type="term" value="C:nucleus"/>
    <property type="evidence" value="ECO:0007669"/>
    <property type="project" value="UniProtKB-SubCell"/>
</dbReference>
<gene>
    <name evidence="5" type="ORF">N7509_013325</name>
</gene>
<dbReference type="GeneID" id="81376942"/>
<comment type="caution">
    <text evidence="5">The sequence shown here is derived from an EMBL/GenBank/DDBJ whole genome shotgun (WGS) entry which is preliminary data.</text>
</comment>
<evidence type="ECO:0000256" key="2">
    <source>
        <dbReference type="ARBA" id="ARBA00023015"/>
    </source>
</evidence>